<dbReference type="EMBL" id="UGSC01000001">
    <property type="protein sequence ID" value="SUA71937.1"/>
    <property type="molecule type" value="Genomic_DNA"/>
</dbReference>
<evidence type="ECO:0000256" key="1">
    <source>
        <dbReference type="ARBA" id="ARBA00024353"/>
    </source>
</evidence>
<sequence>MDCKQAVSFMHDYLDGDLSEQDKHELEQHLLVCPECRMRFKELERTDAMLYGTRYHQVPCVSDELTFRIMNALPPHKRQPAVPMLAWVKRHPAVTAAAFFLIVICSSMASFSSTDHQLVVKGSNLDQVVIQGDTVIVPEGKSIAGDLTVQNGEARVYGDVEGNLTVIDGSYYQASTAHIAGQVKSIDQTLDWIWYKVTDLFGGPSSP</sequence>
<dbReference type="InterPro" id="IPR041916">
    <property type="entry name" value="Anti_sigma_zinc_sf"/>
</dbReference>
<protein>
    <recommendedName>
        <fullName evidence="2">Anti-sigma-W factor RsiW</fullName>
    </recommendedName>
</protein>
<evidence type="ECO:0000256" key="2">
    <source>
        <dbReference type="ARBA" id="ARBA00024438"/>
    </source>
</evidence>
<dbReference type="InterPro" id="IPR027383">
    <property type="entry name" value="Znf_put"/>
</dbReference>
<dbReference type="Pfam" id="PF13490">
    <property type="entry name" value="zf-HC2"/>
    <property type="match status" value="1"/>
</dbReference>
<accession>A0A0F6ES58</accession>
<organism evidence="3 4">
    <name type="scientific">Paenibacillus polymyxa</name>
    <name type="common">Bacillus polymyxa</name>
    <dbReference type="NCBI Taxonomy" id="1406"/>
    <lineage>
        <taxon>Bacteria</taxon>
        <taxon>Bacillati</taxon>
        <taxon>Bacillota</taxon>
        <taxon>Bacilli</taxon>
        <taxon>Bacillales</taxon>
        <taxon>Paenibacillaceae</taxon>
        <taxon>Paenibacillus</taxon>
    </lineage>
</organism>
<gene>
    <name evidence="3" type="primary">rsiW</name>
    <name evidence="3" type="ORF">NCTC10343_04866</name>
</gene>
<evidence type="ECO:0000313" key="4">
    <source>
        <dbReference type="Proteomes" id="UP000254400"/>
    </source>
</evidence>
<dbReference type="Proteomes" id="UP000254400">
    <property type="component" value="Unassembled WGS sequence"/>
</dbReference>
<dbReference type="GeneID" id="93348175"/>
<reference evidence="3 4" key="1">
    <citation type="submission" date="2018-06" db="EMBL/GenBank/DDBJ databases">
        <authorList>
            <consortium name="Pathogen Informatics"/>
            <person name="Doyle S."/>
        </authorList>
    </citation>
    <scope>NUCLEOTIDE SEQUENCE [LARGE SCALE GENOMIC DNA]</scope>
    <source>
        <strain evidence="3 4">NCTC10343</strain>
    </source>
</reference>
<proteinExistence type="inferred from homology"/>
<dbReference type="RefSeq" id="WP_017427767.1">
    <property type="nucleotide sequence ID" value="NZ_CP009909.1"/>
</dbReference>
<comment type="similarity">
    <text evidence="1">Belongs to the zinc-associated anti-sigma factor (ZAS) superfamily. Anti-sigma-W factor family.</text>
</comment>
<name>A0A0F6ES58_PAEPO</name>
<evidence type="ECO:0000313" key="3">
    <source>
        <dbReference type="EMBL" id="SUA71937.1"/>
    </source>
</evidence>
<dbReference type="AlphaFoldDB" id="A0A0F6ES58"/>
<dbReference type="Gene3D" id="1.10.10.1320">
    <property type="entry name" value="Anti-sigma factor, zinc-finger domain"/>
    <property type="match status" value="1"/>
</dbReference>